<dbReference type="KEGG" id="adl:AURDEDRAFT_176404"/>
<dbReference type="Pfam" id="PF12937">
    <property type="entry name" value="F-box-like"/>
    <property type="match status" value="1"/>
</dbReference>
<evidence type="ECO:0000259" key="1">
    <source>
        <dbReference type="PROSITE" id="PS50181"/>
    </source>
</evidence>
<proteinExistence type="predicted"/>
<name>J0CVW2_AURST</name>
<organism evidence="2 3">
    <name type="scientific">Auricularia subglabra (strain TFB-10046 / SS5)</name>
    <name type="common">White-rot fungus</name>
    <name type="synonym">Auricularia delicata (strain TFB10046)</name>
    <dbReference type="NCBI Taxonomy" id="717982"/>
    <lineage>
        <taxon>Eukaryota</taxon>
        <taxon>Fungi</taxon>
        <taxon>Dikarya</taxon>
        <taxon>Basidiomycota</taxon>
        <taxon>Agaricomycotina</taxon>
        <taxon>Agaricomycetes</taxon>
        <taxon>Auriculariales</taxon>
        <taxon>Auriculariaceae</taxon>
        <taxon>Auricularia</taxon>
    </lineage>
</organism>
<dbReference type="InterPro" id="IPR036047">
    <property type="entry name" value="F-box-like_dom_sf"/>
</dbReference>
<sequence length="575" mass="64638">MAQQHQSDAHEAIHTQIITELVVAAGMDLDAPLSAWGWSPSGVQKMRQLALEMDRWIGHTVEFLGAHMNECNPVNRLPPEVLCMIFQYAAAGDFVEQLPFAAVCRRWRAISLDNKSLWSKVHVVSGDITPRVALNEVAFRLAYAGTAPTDVTLHCREPAPDGYLDPLGDHLSHIRTLSLRVPRDMLQQNLRASLTMPAPYLVSLELVILDMHGVEADDYPIFPHDVFSGDAPKLGTVFLSSISLPPAAWAPLHHLEHLNFMHDSVHMGNLVQVLRACRSLRTCYIKTQGFTLPANWPGTPSPPTGRRRLETMYINVRGLEVSDILRLLFESGLETPRNSHVTWSPLEDAREWLTPRDSPHAIITLHIYPTFRGASYSGARVITMDADDTFRSAPMKLPLTAAALHKFRRVFPSLRRLTIAEHMWPSPQPILPQLDELTIVMNRPTNRDPSGTGAVLGIFFLPFVAGLRWPLPALRVLQLTYLDPTRDNLYLTGQEKIALRGPLIISAYNVALFLEWHLSASQTLDVVLRNILLYEEDGHPDAQRLRSLVHGVDQHLDYHPEGYELGDEPDRGWPY</sequence>
<dbReference type="eggNOG" id="ENOG502SM0F">
    <property type="taxonomic scope" value="Eukaryota"/>
</dbReference>
<gene>
    <name evidence="2" type="ORF">AURDEDRAFT_176404</name>
</gene>
<keyword evidence="3" id="KW-1185">Reference proteome</keyword>
<feature type="domain" description="F-box" evidence="1">
    <location>
        <begin position="71"/>
        <end position="121"/>
    </location>
</feature>
<protein>
    <recommendedName>
        <fullName evidence="1">F-box domain-containing protein</fullName>
    </recommendedName>
</protein>
<dbReference type="Gene3D" id="1.20.1280.50">
    <property type="match status" value="1"/>
</dbReference>
<dbReference type="InterPro" id="IPR001810">
    <property type="entry name" value="F-box_dom"/>
</dbReference>
<reference evidence="3" key="1">
    <citation type="journal article" date="2012" name="Science">
        <title>The Paleozoic origin of enzymatic lignin decomposition reconstructed from 31 fungal genomes.</title>
        <authorList>
            <person name="Floudas D."/>
            <person name="Binder M."/>
            <person name="Riley R."/>
            <person name="Barry K."/>
            <person name="Blanchette R.A."/>
            <person name="Henrissat B."/>
            <person name="Martinez A.T."/>
            <person name="Otillar R."/>
            <person name="Spatafora J.W."/>
            <person name="Yadav J.S."/>
            <person name="Aerts A."/>
            <person name="Benoit I."/>
            <person name="Boyd A."/>
            <person name="Carlson A."/>
            <person name="Copeland A."/>
            <person name="Coutinho P.M."/>
            <person name="de Vries R.P."/>
            <person name="Ferreira P."/>
            <person name="Findley K."/>
            <person name="Foster B."/>
            <person name="Gaskell J."/>
            <person name="Glotzer D."/>
            <person name="Gorecki P."/>
            <person name="Heitman J."/>
            <person name="Hesse C."/>
            <person name="Hori C."/>
            <person name="Igarashi K."/>
            <person name="Jurgens J.A."/>
            <person name="Kallen N."/>
            <person name="Kersten P."/>
            <person name="Kohler A."/>
            <person name="Kuees U."/>
            <person name="Kumar T.K.A."/>
            <person name="Kuo A."/>
            <person name="LaButti K."/>
            <person name="Larrondo L.F."/>
            <person name="Lindquist E."/>
            <person name="Ling A."/>
            <person name="Lombard V."/>
            <person name="Lucas S."/>
            <person name="Lundell T."/>
            <person name="Martin R."/>
            <person name="McLaughlin D.J."/>
            <person name="Morgenstern I."/>
            <person name="Morin E."/>
            <person name="Murat C."/>
            <person name="Nagy L.G."/>
            <person name="Nolan M."/>
            <person name="Ohm R.A."/>
            <person name="Patyshakuliyeva A."/>
            <person name="Rokas A."/>
            <person name="Ruiz-Duenas F.J."/>
            <person name="Sabat G."/>
            <person name="Salamov A."/>
            <person name="Samejima M."/>
            <person name="Schmutz J."/>
            <person name="Slot J.C."/>
            <person name="St John F."/>
            <person name="Stenlid J."/>
            <person name="Sun H."/>
            <person name="Sun S."/>
            <person name="Syed K."/>
            <person name="Tsang A."/>
            <person name="Wiebenga A."/>
            <person name="Young D."/>
            <person name="Pisabarro A."/>
            <person name="Eastwood D.C."/>
            <person name="Martin F."/>
            <person name="Cullen D."/>
            <person name="Grigoriev I.V."/>
            <person name="Hibbett D.S."/>
        </authorList>
    </citation>
    <scope>NUCLEOTIDE SEQUENCE [LARGE SCALE GENOMIC DNA]</scope>
    <source>
        <strain evidence="3">TFB10046</strain>
    </source>
</reference>
<dbReference type="InParanoid" id="J0CVW2"/>
<dbReference type="PROSITE" id="PS50181">
    <property type="entry name" value="FBOX"/>
    <property type="match status" value="1"/>
</dbReference>
<evidence type="ECO:0000313" key="2">
    <source>
        <dbReference type="EMBL" id="EJD34571.1"/>
    </source>
</evidence>
<dbReference type="AlphaFoldDB" id="J0CVW2"/>
<accession>J0CVW2</accession>
<evidence type="ECO:0000313" key="3">
    <source>
        <dbReference type="Proteomes" id="UP000006514"/>
    </source>
</evidence>
<dbReference type="SUPFAM" id="SSF81383">
    <property type="entry name" value="F-box domain"/>
    <property type="match status" value="1"/>
</dbReference>
<dbReference type="EMBL" id="JH687936">
    <property type="protein sequence ID" value="EJD34571.1"/>
    <property type="molecule type" value="Genomic_DNA"/>
</dbReference>
<dbReference type="Proteomes" id="UP000006514">
    <property type="component" value="Unassembled WGS sequence"/>
</dbReference>
<dbReference type="OrthoDB" id="2918831at2759"/>